<feature type="domain" description="Helix-turn-helix" evidence="1">
    <location>
        <begin position="4"/>
        <end position="34"/>
    </location>
</feature>
<dbReference type="Proteomes" id="UP001592582">
    <property type="component" value="Unassembled WGS sequence"/>
</dbReference>
<dbReference type="InterPro" id="IPR041657">
    <property type="entry name" value="HTH_17"/>
</dbReference>
<gene>
    <name evidence="2" type="ORF">ACEZDG_14600</name>
</gene>
<dbReference type="Gene3D" id="1.10.1660.10">
    <property type="match status" value="1"/>
</dbReference>
<organism evidence="2 3">
    <name type="scientific">Streptacidiphilus alkalitolerans</name>
    <dbReference type="NCBI Taxonomy" id="3342712"/>
    <lineage>
        <taxon>Bacteria</taxon>
        <taxon>Bacillati</taxon>
        <taxon>Actinomycetota</taxon>
        <taxon>Actinomycetes</taxon>
        <taxon>Kitasatosporales</taxon>
        <taxon>Streptomycetaceae</taxon>
        <taxon>Streptacidiphilus</taxon>
    </lineage>
</organism>
<dbReference type="EMBL" id="JBHEZX010000005">
    <property type="protein sequence ID" value="MFC1410496.1"/>
    <property type="molecule type" value="Genomic_DNA"/>
</dbReference>
<protein>
    <submittedName>
        <fullName evidence="2">Helix-turn-helix domain-containing protein</fullName>
    </submittedName>
</protein>
<evidence type="ECO:0000313" key="2">
    <source>
        <dbReference type="EMBL" id="MFC1410496.1"/>
    </source>
</evidence>
<name>A0ABV6VA22_9ACTN</name>
<comment type="caution">
    <text evidence="2">The sequence shown here is derived from an EMBL/GenBank/DDBJ whole genome shotgun (WGS) entry which is preliminary data.</text>
</comment>
<reference evidence="2 3" key="1">
    <citation type="submission" date="2024-09" db="EMBL/GenBank/DDBJ databases">
        <authorList>
            <person name="Lee S.D."/>
        </authorList>
    </citation>
    <scope>NUCLEOTIDE SEQUENCE [LARGE SCALE GENOMIC DNA]</scope>
    <source>
        <strain evidence="2 3">N1-1</strain>
    </source>
</reference>
<keyword evidence="3" id="KW-1185">Reference proteome</keyword>
<dbReference type="RefSeq" id="WP_380508237.1">
    <property type="nucleotide sequence ID" value="NZ_JBHEZX010000005.1"/>
</dbReference>
<evidence type="ECO:0000313" key="3">
    <source>
        <dbReference type="Proteomes" id="UP001592582"/>
    </source>
</evidence>
<dbReference type="SUPFAM" id="SSF46955">
    <property type="entry name" value="Putative DNA-binding domain"/>
    <property type="match status" value="1"/>
</dbReference>
<accession>A0ABV6VA22</accession>
<proteinExistence type="predicted"/>
<sequence>MATLLTGPQVAKLCGVKPPTVRSWVRRGYLTKAGLDARGRPLYTQLAAAKAERATAERAGRL</sequence>
<dbReference type="InterPro" id="IPR009061">
    <property type="entry name" value="DNA-bd_dom_put_sf"/>
</dbReference>
<dbReference type="Pfam" id="PF12728">
    <property type="entry name" value="HTH_17"/>
    <property type="match status" value="1"/>
</dbReference>
<evidence type="ECO:0000259" key="1">
    <source>
        <dbReference type="Pfam" id="PF12728"/>
    </source>
</evidence>